<proteinExistence type="predicted"/>
<organism evidence="2 3">
    <name type="scientific">Ponticoccus litoralis</name>
    <dbReference type="NCBI Taxonomy" id="422297"/>
    <lineage>
        <taxon>Bacteria</taxon>
        <taxon>Pseudomonadati</taxon>
        <taxon>Pseudomonadota</taxon>
        <taxon>Alphaproteobacteria</taxon>
        <taxon>Rhodobacterales</taxon>
        <taxon>Roseobacteraceae</taxon>
        <taxon>Ponticoccus</taxon>
    </lineage>
</organism>
<reference evidence="2 3" key="1">
    <citation type="submission" date="2024-05" db="EMBL/GenBank/DDBJ databases">
        <title>Genome sequence of Ponticoccus litoralis KCCM 90028.</title>
        <authorList>
            <person name="Kim J.M."/>
            <person name="Lee J.K."/>
            <person name="Choi B.J."/>
            <person name="Bayburt H."/>
            <person name="Baek J.H."/>
            <person name="Jeon C.O."/>
        </authorList>
    </citation>
    <scope>NUCLEOTIDE SEQUENCE [LARGE SCALE GENOMIC DNA]</scope>
    <source>
        <strain evidence="2 3">KCCM 90028</strain>
    </source>
</reference>
<dbReference type="AlphaFoldDB" id="A0AAW9SUQ8"/>
<feature type="region of interest" description="Disordered" evidence="1">
    <location>
        <begin position="1"/>
        <end position="37"/>
    </location>
</feature>
<comment type="caution">
    <text evidence="2">The sequence shown here is derived from an EMBL/GenBank/DDBJ whole genome shotgun (WGS) entry which is preliminary data.</text>
</comment>
<evidence type="ECO:0000313" key="3">
    <source>
        <dbReference type="Proteomes" id="UP001428774"/>
    </source>
</evidence>
<dbReference type="Proteomes" id="UP001428774">
    <property type="component" value="Unassembled WGS sequence"/>
</dbReference>
<name>A0AAW9SUQ8_9RHOB</name>
<accession>A0AAW9SUQ8</accession>
<dbReference type="EMBL" id="JBDNCH010000002">
    <property type="protein sequence ID" value="MEN9062598.1"/>
    <property type="molecule type" value="Genomic_DNA"/>
</dbReference>
<dbReference type="RefSeq" id="WP_347167550.1">
    <property type="nucleotide sequence ID" value="NZ_JBDNCH010000002.1"/>
</dbReference>
<gene>
    <name evidence="2" type="ORF">ABFB10_18055</name>
</gene>
<evidence type="ECO:0000313" key="2">
    <source>
        <dbReference type="EMBL" id="MEN9062598.1"/>
    </source>
</evidence>
<evidence type="ECO:0000256" key="1">
    <source>
        <dbReference type="SAM" id="MobiDB-lite"/>
    </source>
</evidence>
<protein>
    <submittedName>
        <fullName evidence="2">Uncharacterized protein</fullName>
    </submittedName>
</protein>
<keyword evidence="3" id="KW-1185">Reference proteome</keyword>
<feature type="compositionally biased region" description="Basic residues" evidence="1">
    <location>
        <begin position="19"/>
        <end position="30"/>
    </location>
</feature>
<sequence length="49" mass="5589">MSIGSMIRRAVGSYSAAKTGRHRRRPVRSRRSAESQVASGLFRMLRRKI</sequence>